<dbReference type="EMBL" id="LJAM02000964">
    <property type="protein sequence ID" value="RAP66753.1"/>
    <property type="molecule type" value="Genomic_DNA"/>
</dbReference>
<dbReference type="GO" id="GO:0004309">
    <property type="term" value="F:exopolyphosphatase activity"/>
    <property type="evidence" value="ECO:0007669"/>
    <property type="project" value="UniProtKB-EC"/>
</dbReference>
<organism evidence="1 2">
    <name type="scientific">Candidatus Erwinia dacicola</name>
    <dbReference type="NCBI Taxonomy" id="252393"/>
    <lineage>
        <taxon>Bacteria</taxon>
        <taxon>Pseudomonadati</taxon>
        <taxon>Pseudomonadota</taxon>
        <taxon>Gammaproteobacteria</taxon>
        <taxon>Enterobacterales</taxon>
        <taxon>Erwiniaceae</taxon>
        <taxon>Erwinia</taxon>
    </lineage>
</organism>
<dbReference type="AlphaFoldDB" id="A0A328TBD7"/>
<reference evidence="1" key="1">
    <citation type="submission" date="2018-04" db="EMBL/GenBank/DDBJ databases">
        <title>Genomes of the Obligate Erwinia dacicola and Facultative Enterobacter sp. OLF Endosymbionts of the Olive Fruit fly, Bactrocera oleae.</title>
        <authorList>
            <person name="Estes A.M."/>
            <person name="Hearn D.J."/>
            <person name="Agarwal S."/>
            <person name="Pierson E.A."/>
            <person name="Dunning-Hotopp J.C."/>
        </authorList>
    </citation>
    <scope>NUCLEOTIDE SEQUENCE [LARGE SCALE GENOMIC DNA]</scope>
    <source>
        <strain evidence="1">Oroville</strain>
    </source>
</reference>
<feature type="non-terminal residue" evidence="1">
    <location>
        <position position="80"/>
    </location>
</feature>
<keyword evidence="1" id="KW-0378">Hydrolase</keyword>
<sequence length="80" mass="8821">MAICGRWAWWLKWWFSLPATACSAAGARDLLLLSGICAIVRWSLLDSSTELGWLIVAQILHCGSFGRVRQGGVNSDPAFR</sequence>
<dbReference type="Proteomes" id="UP000244334">
    <property type="component" value="Unassembled WGS sequence"/>
</dbReference>
<protein>
    <submittedName>
        <fullName evidence="1">3-phenylpropionic acid transporter domain protein</fullName>
        <ecNumber evidence="1">3.6.1.11</ecNumber>
    </submittedName>
</protein>
<comment type="caution">
    <text evidence="1">The sequence shown here is derived from an EMBL/GenBank/DDBJ whole genome shotgun (WGS) entry which is preliminary data.</text>
</comment>
<evidence type="ECO:0000313" key="1">
    <source>
        <dbReference type="EMBL" id="RAP66753.1"/>
    </source>
</evidence>
<evidence type="ECO:0000313" key="2">
    <source>
        <dbReference type="Proteomes" id="UP000244334"/>
    </source>
</evidence>
<dbReference type="EC" id="3.6.1.11" evidence="1"/>
<name>A0A328TBD7_9GAMM</name>
<keyword evidence="2" id="KW-1185">Reference proteome</keyword>
<accession>A0A328TBD7</accession>
<proteinExistence type="predicted"/>
<gene>
    <name evidence="1" type="primary">hcaT</name>
    <name evidence="1" type="ORF">ACZ87_04023</name>
</gene>